<keyword evidence="6" id="KW-0564">Palmitate</keyword>
<evidence type="ECO:0000256" key="6">
    <source>
        <dbReference type="ARBA" id="ARBA00023139"/>
    </source>
</evidence>
<evidence type="ECO:0000259" key="8">
    <source>
        <dbReference type="Pfam" id="PF05504"/>
    </source>
</evidence>
<evidence type="ECO:0000256" key="3">
    <source>
        <dbReference type="ARBA" id="ARBA00022544"/>
    </source>
</evidence>
<evidence type="ECO:0000313" key="11">
    <source>
        <dbReference type="Proteomes" id="UP000784880"/>
    </source>
</evidence>
<keyword evidence="7" id="KW-0449">Lipoprotein</keyword>
<accession>A0ABS6JMG6</accession>
<evidence type="ECO:0000256" key="1">
    <source>
        <dbReference type="ARBA" id="ARBA00004635"/>
    </source>
</evidence>
<keyword evidence="5" id="KW-0472">Membrane</keyword>
<dbReference type="InterPro" id="IPR046953">
    <property type="entry name" value="Spore_GerAC-like_C"/>
</dbReference>
<dbReference type="InterPro" id="IPR057336">
    <property type="entry name" value="GerAC_N"/>
</dbReference>
<evidence type="ECO:0000256" key="2">
    <source>
        <dbReference type="ARBA" id="ARBA00007886"/>
    </source>
</evidence>
<reference evidence="10 11" key="1">
    <citation type="submission" date="2021-06" db="EMBL/GenBank/DDBJ databases">
        <title>Bacillus sp. RD4P76, an endophyte from a halophyte.</title>
        <authorList>
            <person name="Sun J.-Q."/>
        </authorList>
    </citation>
    <scope>NUCLEOTIDE SEQUENCE [LARGE SCALE GENOMIC DNA]</scope>
    <source>
        <strain evidence="10 11">CGMCC 1.15917</strain>
    </source>
</reference>
<proteinExistence type="inferred from homology"/>
<feature type="domain" description="Spore germination GerAC-like C-terminal" evidence="8">
    <location>
        <begin position="206"/>
        <end position="369"/>
    </location>
</feature>
<comment type="caution">
    <text evidence="10">The sequence shown here is derived from an EMBL/GenBank/DDBJ whole genome shotgun (WGS) entry which is preliminary data.</text>
</comment>
<dbReference type="RefSeq" id="WP_217069688.1">
    <property type="nucleotide sequence ID" value="NZ_JAHQCS010000186.1"/>
</dbReference>
<dbReference type="EMBL" id="JAHQCS010000186">
    <property type="protein sequence ID" value="MBU9714868.1"/>
    <property type="molecule type" value="Genomic_DNA"/>
</dbReference>
<dbReference type="Proteomes" id="UP000784880">
    <property type="component" value="Unassembled WGS sequence"/>
</dbReference>
<evidence type="ECO:0000256" key="4">
    <source>
        <dbReference type="ARBA" id="ARBA00022729"/>
    </source>
</evidence>
<evidence type="ECO:0000256" key="5">
    <source>
        <dbReference type="ARBA" id="ARBA00023136"/>
    </source>
</evidence>
<dbReference type="Pfam" id="PF25198">
    <property type="entry name" value="Spore_GerAC_N"/>
    <property type="match status" value="1"/>
</dbReference>
<name>A0ABS6JMG6_9BACI</name>
<organism evidence="10 11">
    <name type="scientific">Evansella tamaricis</name>
    <dbReference type="NCBI Taxonomy" id="2069301"/>
    <lineage>
        <taxon>Bacteria</taxon>
        <taxon>Bacillati</taxon>
        <taxon>Bacillota</taxon>
        <taxon>Bacilli</taxon>
        <taxon>Bacillales</taxon>
        <taxon>Bacillaceae</taxon>
        <taxon>Evansella</taxon>
    </lineage>
</organism>
<protein>
    <submittedName>
        <fullName evidence="10">Ger(X)C family spore germination protein</fullName>
    </submittedName>
</protein>
<comment type="similarity">
    <text evidence="2">Belongs to the GerABKC lipoprotein family.</text>
</comment>
<keyword evidence="3" id="KW-0309">Germination</keyword>
<keyword evidence="4" id="KW-0732">Signal</keyword>
<comment type="subcellular location">
    <subcellularLocation>
        <location evidence="1">Membrane</location>
        <topology evidence="1">Lipid-anchor</topology>
    </subcellularLocation>
</comment>
<dbReference type="Pfam" id="PF05504">
    <property type="entry name" value="Spore_GerAC"/>
    <property type="match status" value="1"/>
</dbReference>
<dbReference type="NCBIfam" id="TIGR02887">
    <property type="entry name" value="spore_ger_x_C"/>
    <property type="match status" value="1"/>
</dbReference>
<dbReference type="PROSITE" id="PS51257">
    <property type="entry name" value="PROKAR_LIPOPROTEIN"/>
    <property type="match status" value="1"/>
</dbReference>
<feature type="domain" description="Spore germination protein N-terminal" evidence="9">
    <location>
        <begin position="24"/>
        <end position="186"/>
    </location>
</feature>
<dbReference type="InterPro" id="IPR008844">
    <property type="entry name" value="Spore_GerAC-like"/>
</dbReference>
<evidence type="ECO:0000313" key="10">
    <source>
        <dbReference type="EMBL" id="MBU9714868.1"/>
    </source>
</evidence>
<evidence type="ECO:0000256" key="7">
    <source>
        <dbReference type="ARBA" id="ARBA00023288"/>
    </source>
</evidence>
<gene>
    <name evidence="10" type="ORF">KS419_24285</name>
</gene>
<dbReference type="PANTHER" id="PTHR35789">
    <property type="entry name" value="SPORE GERMINATION PROTEIN B3"/>
    <property type="match status" value="1"/>
</dbReference>
<sequence length="381" mass="43089">MQKRNVQFIILGFFVLFLTGCATDAREIDQRTMILGMGIDITEEEEFIVTLQVPVITPSDGGAISANEFETITGKGPSLWDAISNIEAYTPTVLFFGHLKAVVIGDTLARQGLEDVLDLLDRRAPLANQVYLAIIRSQNEVDEFLNQESRLISLPALYLERFFNADQKLSRSKEVRLFEFRRDTNMVGNAGTLPFAYSDVNIVIEDMALFHKGKLVGEFTGSQAGKSELLKERKLDNMNYTLEIELEGVEVTVSSRVGTTVDIDFEKTNPVKLTLDVSGKAEIVYLSEHDFQTSNEHLRKIEEKIEGKIKSDVEDVVKKAKDLNVEPWLIGHHIWATDYDYFKTLNWDETGWKESDITTTVEVEIEQTGQRGVLEKKKLGR</sequence>
<dbReference type="PANTHER" id="PTHR35789:SF1">
    <property type="entry name" value="SPORE GERMINATION PROTEIN B3"/>
    <property type="match status" value="1"/>
</dbReference>
<keyword evidence="11" id="KW-1185">Reference proteome</keyword>
<evidence type="ECO:0000259" key="9">
    <source>
        <dbReference type="Pfam" id="PF25198"/>
    </source>
</evidence>